<protein>
    <submittedName>
        <fullName evidence="3">Haloalkane dehalogenase</fullName>
        <ecNumber evidence="3">3.8.1.5</ecNumber>
    </submittedName>
</protein>
<feature type="signal peptide" evidence="1">
    <location>
        <begin position="1"/>
        <end position="22"/>
    </location>
</feature>
<dbReference type="AlphaFoldDB" id="A0A1E7WUQ4"/>
<dbReference type="Pfam" id="PF12697">
    <property type="entry name" value="Abhydrolase_6"/>
    <property type="match status" value="1"/>
</dbReference>
<comment type="caution">
    <text evidence="3">The sequence shown here is derived from an EMBL/GenBank/DDBJ whole genome shotgun (WGS) entry which is preliminary data.</text>
</comment>
<keyword evidence="4" id="KW-1185">Reference proteome</keyword>
<proteinExistence type="predicted"/>
<dbReference type="EMBL" id="LROM01000072">
    <property type="protein sequence ID" value="OFA03510.1"/>
    <property type="molecule type" value="Genomic_DNA"/>
</dbReference>
<reference evidence="4" key="1">
    <citation type="journal article" date="2016" name="Front. Microbiol.">
        <title>Molecular Keys to the Janthinobacterium and Duganella spp. Interaction with the Plant Pathogen Fusarium graminearum.</title>
        <authorList>
            <person name="Haack F.S."/>
            <person name="Poehlein A."/>
            <person name="Kroger C."/>
            <person name="Voigt C.A."/>
            <person name="Piepenbring M."/>
            <person name="Bode H.B."/>
            <person name="Daniel R."/>
            <person name="Schafer W."/>
            <person name="Streit W.R."/>
        </authorList>
    </citation>
    <scope>NUCLEOTIDE SEQUENCE [LARGE SCALE GENOMIC DNA]</scope>
    <source>
        <strain evidence="4">T54</strain>
    </source>
</reference>
<dbReference type="PATRIC" id="fig|762836.4.peg.1964"/>
<sequence length="271" mass="27858">MKNFLLPAAMATSILFAAPAHAQPLAGQGAFAGPQVRVDVGGRKLNMYCMGKGSPTVLFEADAGRAGWDWSAVMPQVAARTRACVYDRAGMGASDPIIRAASVGNASRDLGFLIKNARIEAPLVLVGAGYGALVAQQYTWRSRGAVTGLVLIDALHEDALPAGNADRLQAALDCLAAAESGKTGGGCAYSAVAYNAELGQSLAAAQAAQAVKPAYWRARASELDSLEVSAGQVRTARKPFGAVPVVAVEQGDAAAIVAAVLQVLDQQLPVK</sequence>
<accession>A0A1E7WUQ4</accession>
<dbReference type="InterPro" id="IPR000073">
    <property type="entry name" value="AB_hydrolase_1"/>
</dbReference>
<dbReference type="EC" id="3.8.1.5" evidence="3"/>
<evidence type="ECO:0000259" key="2">
    <source>
        <dbReference type="Pfam" id="PF12697"/>
    </source>
</evidence>
<dbReference type="SUPFAM" id="SSF53474">
    <property type="entry name" value="alpha/beta-Hydrolases"/>
    <property type="match status" value="1"/>
</dbReference>
<dbReference type="Proteomes" id="UP000175989">
    <property type="component" value="Unassembled WGS sequence"/>
</dbReference>
<gene>
    <name evidence="3" type="primary">dhaA_1</name>
    <name evidence="3" type="ORF">DUPY_18920</name>
</gene>
<name>A0A1E7WUQ4_9BURK</name>
<dbReference type="RefSeq" id="WP_070247579.1">
    <property type="nucleotide sequence ID" value="NZ_LROM01000072.1"/>
</dbReference>
<dbReference type="InterPro" id="IPR029058">
    <property type="entry name" value="AB_hydrolase_fold"/>
</dbReference>
<dbReference type="Gene3D" id="3.40.50.1820">
    <property type="entry name" value="alpha/beta hydrolase"/>
    <property type="match status" value="1"/>
</dbReference>
<feature type="domain" description="AB hydrolase-1" evidence="2">
    <location>
        <begin position="66"/>
        <end position="229"/>
    </location>
</feature>
<organism evidence="3 4">
    <name type="scientific">Duganella phyllosphaerae</name>
    <dbReference type="NCBI Taxonomy" id="762836"/>
    <lineage>
        <taxon>Bacteria</taxon>
        <taxon>Pseudomonadati</taxon>
        <taxon>Pseudomonadota</taxon>
        <taxon>Betaproteobacteria</taxon>
        <taxon>Burkholderiales</taxon>
        <taxon>Oxalobacteraceae</taxon>
        <taxon>Telluria group</taxon>
        <taxon>Duganella</taxon>
    </lineage>
</organism>
<dbReference type="OrthoDB" id="7185741at2"/>
<evidence type="ECO:0000313" key="4">
    <source>
        <dbReference type="Proteomes" id="UP000175989"/>
    </source>
</evidence>
<keyword evidence="1" id="KW-0732">Signal</keyword>
<evidence type="ECO:0000256" key="1">
    <source>
        <dbReference type="SAM" id="SignalP"/>
    </source>
</evidence>
<evidence type="ECO:0000313" key="3">
    <source>
        <dbReference type="EMBL" id="OFA03510.1"/>
    </source>
</evidence>
<feature type="chain" id="PRO_5009207766" evidence="1">
    <location>
        <begin position="23"/>
        <end position="271"/>
    </location>
</feature>
<dbReference type="GO" id="GO:0018786">
    <property type="term" value="F:haloalkane dehalogenase activity"/>
    <property type="evidence" value="ECO:0007669"/>
    <property type="project" value="UniProtKB-EC"/>
</dbReference>
<keyword evidence="3" id="KW-0378">Hydrolase</keyword>